<evidence type="ECO:0000313" key="6">
    <source>
        <dbReference type="Proteomes" id="UP000188181"/>
    </source>
</evidence>
<comment type="similarity">
    <text evidence="1">Belongs to the sulfatase family.</text>
</comment>
<dbReference type="PANTHER" id="PTHR42693">
    <property type="entry name" value="ARYLSULFATASE FAMILY MEMBER"/>
    <property type="match status" value="1"/>
</dbReference>
<keyword evidence="6" id="KW-1185">Reference proteome</keyword>
<keyword evidence="2 5" id="KW-0378">Hydrolase</keyword>
<dbReference type="EMBL" id="CP019646">
    <property type="protein sequence ID" value="AQQ71575.1"/>
    <property type="molecule type" value="Genomic_DNA"/>
</dbReference>
<evidence type="ECO:0000256" key="1">
    <source>
        <dbReference type="ARBA" id="ARBA00008779"/>
    </source>
</evidence>
<evidence type="ECO:0000256" key="2">
    <source>
        <dbReference type="ARBA" id="ARBA00022801"/>
    </source>
</evidence>
<evidence type="ECO:0000256" key="3">
    <source>
        <dbReference type="SAM" id="SignalP"/>
    </source>
</evidence>
<dbReference type="InterPro" id="IPR006311">
    <property type="entry name" value="TAT_signal"/>
</dbReference>
<feature type="signal peptide" evidence="3">
    <location>
        <begin position="1"/>
        <end position="23"/>
    </location>
</feature>
<dbReference type="PANTHER" id="PTHR42693:SF53">
    <property type="entry name" value="ENDO-4-O-SULFATASE"/>
    <property type="match status" value="1"/>
</dbReference>
<dbReference type="KEGG" id="pbas:SMSP2_01951"/>
<dbReference type="AlphaFoldDB" id="A0A1Q2MFV2"/>
<dbReference type="Gene3D" id="3.30.1120.10">
    <property type="match status" value="1"/>
</dbReference>
<feature type="chain" id="PRO_5012185156" evidence="3">
    <location>
        <begin position="24"/>
        <end position="631"/>
    </location>
</feature>
<sequence precursor="true">MKTDKVNRRGFLRLMMSTSAAVAFTGSASVANAMRSKTVSSETAADKLSPPRKRPNVLLIISDDQGYGDFGFMDNQIVRTPNIDELARAGALLRNYSTGAACSPARSMLYTGRNHLLTGVWGVPIRQNLRTDETMMPAFFKAGGYETFYIGKDDCPAQVHTLPWFAGWNDALAGGGYQHKDPVLRRKPDGEMPLQWQNNKYEGWTSEIWTDEAVNFIKEKKDKPWLLTMAYIIPHLPWEPVDERYAPYYREKGCSDNIAACFSHIEQMDACIGRLLDTLAQTGQDRDTIVVFVSDNGQTGPSAREVDKDGHIDTPDWNIRNVAGLRGSKTLVWENGVRVPLIVRYPGVIPAGGRNQFAAAEDILPTLLDYAGIDDDIVSHKPFCGVSLRRALDDKDTLVEHPEIFRMTIWGEGMVKAPRGFVPDPPSLRLEDHHVSLCGPKYKLHVRPGGRVELYDKVNDIQETRDLSKEQPKITARMLAECRRRWDYAINEGGAFRMAPILIGDPSTWKYPDGTYWGYAGKVQDVSGEMYVTNVLQGFALAGDSAAYQLDVAKQGKYAIRLTGKELTNAAPLSITAAGQTITQQKATDNSIEFGVLNLPKGKIPLTVAAGETEKKTKAVSVERILFSLAQ</sequence>
<name>A0A1Q2MFV2_9BACT</name>
<dbReference type="STRING" id="1851148.SMSP2_01951"/>
<dbReference type="Pfam" id="PF00884">
    <property type="entry name" value="Sulfatase"/>
    <property type="match status" value="1"/>
</dbReference>
<evidence type="ECO:0000259" key="4">
    <source>
        <dbReference type="Pfam" id="PF00884"/>
    </source>
</evidence>
<dbReference type="Proteomes" id="UP000188181">
    <property type="component" value="Chromosome"/>
</dbReference>
<dbReference type="PROSITE" id="PS51318">
    <property type="entry name" value="TAT"/>
    <property type="match status" value="1"/>
</dbReference>
<protein>
    <submittedName>
        <fullName evidence="5">Arylsulfatase</fullName>
        <ecNumber evidence="5">3.1.6.1</ecNumber>
    </submittedName>
</protein>
<accession>A0A1Q2MFV2</accession>
<organism evidence="5 6">
    <name type="scientific">Limihaloglobus sulfuriphilus</name>
    <dbReference type="NCBI Taxonomy" id="1851148"/>
    <lineage>
        <taxon>Bacteria</taxon>
        <taxon>Pseudomonadati</taxon>
        <taxon>Planctomycetota</taxon>
        <taxon>Phycisphaerae</taxon>
        <taxon>Sedimentisphaerales</taxon>
        <taxon>Sedimentisphaeraceae</taxon>
        <taxon>Limihaloglobus</taxon>
    </lineage>
</organism>
<dbReference type="OrthoDB" id="9762324at2"/>
<dbReference type="InterPro" id="IPR000917">
    <property type="entry name" value="Sulfatase_N"/>
</dbReference>
<gene>
    <name evidence="5" type="primary">atsA_28</name>
    <name evidence="5" type="ORF">SMSP2_01951</name>
</gene>
<proteinExistence type="inferred from homology"/>
<dbReference type="GO" id="GO:0004065">
    <property type="term" value="F:arylsulfatase activity"/>
    <property type="evidence" value="ECO:0007669"/>
    <property type="project" value="UniProtKB-EC"/>
</dbReference>
<dbReference type="SUPFAM" id="SSF53649">
    <property type="entry name" value="Alkaline phosphatase-like"/>
    <property type="match status" value="1"/>
</dbReference>
<evidence type="ECO:0000313" key="5">
    <source>
        <dbReference type="EMBL" id="AQQ71575.1"/>
    </source>
</evidence>
<dbReference type="RefSeq" id="WP_146683739.1">
    <property type="nucleotide sequence ID" value="NZ_CP019646.1"/>
</dbReference>
<dbReference type="InterPro" id="IPR017850">
    <property type="entry name" value="Alkaline_phosphatase_core_sf"/>
</dbReference>
<feature type="domain" description="Sulfatase N-terminal" evidence="4">
    <location>
        <begin position="55"/>
        <end position="373"/>
    </location>
</feature>
<dbReference type="Gene3D" id="3.40.720.10">
    <property type="entry name" value="Alkaline Phosphatase, subunit A"/>
    <property type="match status" value="1"/>
</dbReference>
<dbReference type="InterPro" id="IPR050738">
    <property type="entry name" value="Sulfatase"/>
</dbReference>
<keyword evidence="3" id="KW-0732">Signal</keyword>
<dbReference type="EC" id="3.1.6.1" evidence="5"/>
<reference evidence="6" key="1">
    <citation type="submission" date="2017-02" db="EMBL/GenBank/DDBJ databases">
        <title>Comparative genomics and description of representatives of a novel lineage of planctomycetes thriving in anoxic sediments.</title>
        <authorList>
            <person name="Spring S."/>
            <person name="Bunk B."/>
            <person name="Sproer C."/>
        </authorList>
    </citation>
    <scope>NUCLEOTIDE SEQUENCE [LARGE SCALE GENOMIC DNA]</scope>
    <source>
        <strain evidence="6">SM-Chi-D1</strain>
    </source>
</reference>